<gene>
    <name evidence="2" type="ORF">CD943_13170</name>
</gene>
<dbReference type="AlphaFoldDB" id="A0A1Z3LZY8"/>
<dbReference type="PANTHER" id="PTHR42194">
    <property type="entry name" value="UPF0276 PROTEIN HI_1600"/>
    <property type="match status" value="1"/>
</dbReference>
<dbReference type="InterPro" id="IPR036237">
    <property type="entry name" value="Xyl_isomerase-like_sf"/>
</dbReference>
<name>A0A1Z3LZY8_BREDI</name>
<dbReference type="Proteomes" id="UP000197024">
    <property type="component" value="Chromosome"/>
</dbReference>
<accession>A0A1Z3LZY8</accession>
<dbReference type="SUPFAM" id="SSF51658">
    <property type="entry name" value="Xylose isomerase-like"/>
    <property type="match status" value="1"/>
</dbReference>
<reference evidence="2 3" key="2">
    <citation type="submission" date="2017-06" db="EMBL/GenBank/DDBJ databases">
        <authorList>
            <person name="Kim H.J."/>
            <person name="Triplett B.A."/>
        </authorList>
    </citation>
    <scope>NUCLEOTIDE SEQUENCE [LARGE SCALE GENOMIC DNA]</scope>
    <source>
        <strain evidence="2 3">BZC3</strain>
    </source>
</reference>
<comment type="similarity">
    <text evidence="1">Belongs to the UPF0276 family.</text>
</comment>
<evidence type="ECO:0000256" key="1">
    <source>
        <dbReference type="HAMAP-Rule" id="MF_00697"/>
    </source>
</evidence>
<dbReference type="InterPro" id="IPR007801">
    <property type="entry name" value="MbnB/TglH/ChrH"/>
</dbReference>
<proteinExistence type="inferred from homology"/>
<dbReference type="Pfam" id="PF05114">
    <property type="entry name" value="MbnB_TglH_ChrH"/>
    <property type="match status" value="1"/>
</dbReference>
<reference evidence="2 3" key="1">
    <citation type="submission" date="2017-06" db="EMBL/GenBank/DDBJ databases">
        <title>Biodegradation of gentamicin by bacterial consortia AMQD4 in synthetic medium and raw gentamicin sewage.</title>
        <authorList>
            <person name="Chang H."/>
            <person name="Feng Y."/>
            <person name="Li Z."/>
            <person name="Xue J."/>
            <person name="Cheng D."/>
        </authorList>
    </citation>
    <scope>NUCLEOTIDE SEQUENCE [LARGE SCALE GENOMIC DNA]</scope>
    <source>
        <strain evidence="2 3">BZC3</strain>
    </source>
</reference>
<dbReference type="PANTHER" id="PTHR42194:SF1">
    <property type="entry name" value="UPF0276 PROTEIN HI_1600"/>
    <property type="match status" value="1"/>
</dbReference>
<organism evidence="2 3">
    <name type="scientific">Brevundimonas diminuta</name>
    <name type="common">Pseudomonas diminuta</name>
    <dbReference type="NCBI Taxonomy" id="293"/>
    <lineage>
        <taxon>Bacteria</taxon>
        <taxon>Pseudomonadati</taxon>
        <taxon>Pseudomonadota</taxon>
        <taxon>Alphaproteobacteria</taxon>
        <taxon>Caulobacterales</taxon>
        <taxon>Caulobacteraceae</taxon>
        <taxon>Brevundimonas</taxon>
    </lineage>
</organism>
<evidence type="ECO:0000313" key="3">
    <source>
        <dbReference type="Proteomes" id="UP000197024"/>
    </source>
</evidence>
<protein>
    <recommendedName>
        <fullName evidence="1">UPF0276 protein CD943_13170</fullName>
    </recommendedName>
</protein>
<sequence length="289" mass="32022">MSAAPTAGLGLKPQHYAEAEACPAVGAQDGLWFEVHPENYMVAGGPRLTWLERIRSRRPLSLHGVGLSLAGDERPDREHLARYRALIDRFEPFVVSEHLAWSQRGGVYHPDLLPVPRSREMLTLVCRHIDEVQNALGRRLLIENPTAYLRMAGHDWDEVDFLTEIARRTGCGLLIDVNNVHVSAANMGFSAEDWIDRAPGELVGEIHLAGHSLDPTWGEALLIDSHDAPVAEAVWRLHERLIARIGSRPTLIERDGQIPDFSELLSEQARAAQTLAQAQSQASSTRTPA</sequence>
<dbReference type="NCBIfam" id="NF003818">
    <property type="entry name" value="PRK05409.1"/>
    <property type="match status" value="1"/>
</dbReference>
<evidence type="ECO:0000313" key="2">
    <source>
        <dbReference type="EMBL" id="ASD27754.1"/>
    </source>
</evidence>
<dbReference type="Gene3D" id="3.20.20.150">
    <property type="entry name" value="Divalent-metal-dependent TIM barrel enzymes"/>
    <property type="match status" value="1"/>
</dbReference>
<dbReference type="HAMAP" id="MF_00697">
    <property type="entry name" value="UPF0276"/>
    <property type="match status" value="1"/>
</dbReference>
<dbReference type="EMBL" id="CP021995">
    <property type="protein sequence ID" value="ASD27754.1"/>
    <property type="molecule type" value="Genomic_DNA"/>
</dbReference>
<dbReference type="RefSeq" id="WP_088411322.1">
    <property type="nucleotide sequence ID" value="NZ_CP021995.1"/>
</dbReference>